<feature type="region of interest" description="Disordered" evidence="1">
    <location>
        <begin position="40"/>
        <end position="69"/>
    </location>
</feature>
<proteinExistence type="predicted"/>
<keyword evidence="3" id="KW-1185">Reference proteome</keyword>
<evidence type="ECO:0000313" key="2">
    <source>
        <dbReference type="EMBL" id="MBJ3813069.1"/>
    </source>
</evidence>
<gene>
    <name evidence="2" type="ORF">JGB26_39440</name>
</gene>
<organism evidence="2 3">
    <name type="scientific">Streptomyces flavofungini</name>
    <dbReference type="NCBI Taxonomy" id="68200"/>
    <lineage>
        <taxon>Bacteria</taxon>
        <taxon>Bacillati</taxon>
        <taxon>Actinomycetota</taxon>
        <taxon>Actinomycetes</taxon>
        <taxon>Kitasatosporales</taxon>
        <taxon>Streptomycetaceae</taxon>
        <taxon>Streptomyces</taxon>
    </lineage>
</organism>
<dbReference type="EMBL" id="JAEKOZ010000049">
    <property type="protein sequence ID" value="MBJ3813069.1"/>
    <property type="molecule type" value="Genomic_DNA"/>
</dbReference>
<comment type="caution">
    <text evidence="2">The sequence shown here is derived from an EMBL/GenBank/DDBJ whole genome shotgun (WGS) entry which is preliminary data.</text>
</comment>
<protein>
    <submittedName>
        <fullName evidence="2">Uncharacterized protein</fullName>
    </submittedName>
</protein>
<dbReference type="Proteomes" id="UP000634780">
    <property type="component" value="Unassembled WGS sequence"/>
</dbReference>
<name>A0ABS0XIM4_9ACTN</name>
<evidence type="ECO:0000256" key="1">
    <source>
        <dbReference type="SAM" id="MobiDB-lite"/>
    </source>
</evidence>
<evidence type="ECO:0000313" key="3">
    <source>
        <dbReference type="Proteomes" id="UP000634780"/>
    </source>
</evidence>
<accession>A0ABS0XIM4</accession>
<dbReference type="RefSeq" id="WP_198898049.1">
    <property type="nucleotide sequence ID" value="NZ_BMVR01000025.1"/>
</dbReference>
<sequence length="69" mass="7463">MSRIAPWRVARCGTVGEGVVTQGSAGESPTREAVLPMTQQRYRQSSGTGAGTQEAAAPALKRQRQQHRR</sequence>
<reference evidence="2 3" key="1">
    <citation type="submission" date="2020-12" db="EMBL/GenBank/DDBJ databases">
        <title>Streptomyces typhae sp. nov., a novel endophytic actinomycete isolated from the root of cattail pollen (Typha angustifolia L.).</title>
        <authorList>
            <person name="Peng C."/>
            <person name="Liu C."/>
        </authorList>
    </citation>
    <scope>NUCLEOTIDE SEQUENCE [LARGE SCALE GENOMIC DNA]</scope>
    <source>
        <strain evidence="2 3">JCM 4753</strain>
    </source>
</reference>